<evidence type="ECO:0000256" key="6">
    <source>
        <dbReference type="SAM" id="Coils"/>
    </source>
</evidence>
<dbReference type="Gene3D" id="3.20.20.70">
    <property type="entry name" value="Aldolase class I"/>
    <property type="match status" value="1"/>
</dbReference>
<dbReference type="InterPro" id="IPR058240">
    <property type="entry name" value="rSAM_sf"/>
</dbReference>
<dbReference type="GO" id="GO:0051536">
    <property type="term" value="F:iron-sulfur cluster binding"/>
    <property type="evidence" value="ECO:0007669"/>
    <property type="project" value="UniProtKB-KW"/>
</dbReference>
<dbReference type="RefSeq" id="WP_012996247.1">
    <property type="nucleotide sequence ID" value="NC_013921.1"/>
</dbReference>
<keyword evidence="4" id="KW-0408">Iron</keyword>
<sequence length="451" mass="52896">MEQLLTLIKENLSNIKENFYIIKKSRFANSVLWHVPSLSIYALYPLHTEMFTSLLSLSSIEEVENWFKKYEIQLSELKEELKVLINFKNKIDEYTELNRLCLLVSQQCPLGCIYCYADHGTYNYPSLMDDKTAIKIIDTFSMVFNSIKTIQFFGGEPLLNLGVIEKTIEFIDELVKKGKLREKPKYFIETGLGVSFKIMEQCIDLLKREPTINVVASCDGPEEVQNILRPYKNGKPSFNVVAQNIDLLRQYNQPIAIEVTYTRIHQEKGILPRDLRRYFKKRFGISKIMIADVISKDNCIAIRRNERDYIELSEYLKDRNLVEEILNRSPNVFFCDMGFSNFTIDTKGDIYACHILTGIQEFRIGSIYEDIKQLEKKILQQGEILYKKRASKLGYTECRNCYLKYYCSDCLARRYVLNGEIKISFENCENMKRVIEDVLLEYVNNNQYYND</sequence>
<evidence type="ECO:0000256" key="2">
    <source>
        <dbReference type="ARBA" id="ARBA00022691"/>
    </source>
</evidence>
<dbReference type="HOGENOM" id="CLU_009273_3_3_9"/>
<organism evidence="8 9">
    <name type="scientific">Thermoanaerobacter italicus (strain DSM 9252 / Ab9)</name>
    <dbReference type="NCBI Taxonomy" id="580331"/>
    <lineage>
        <taxon>Bacteria</taxon>
        <taxon>Bacillati</taxon>
        <taxon>Bacillota</taxon>
        <taxon>Clostridia</taxon>
        <taxon>Thermoanaerobacterales</taxon>
        <taxon>Thermoanaerobacteraceae</taxon>
        <taxon>Thermoanaerobacter</taxon>
    </lineage>
</organism>
<name>D3T6G8_THEIA</name>
<dbReference type="SFLD" id="SFLDG01067">
    <property type="entry name" value="SPASM/twitch_domain_containing"/>
    <property type="match status" value="1"/>
</dbReference>
<evidence type="ECO:0000259" key="7">
    <source>
        <dbReference type="PROSITE" id="PS51918"/>
    </source>
</evidence>
<dbReference type="GO" id="GO:0046872">
    <property type="term" value="F:metal ion binding"/>
    <property type="evidence" value="ECO:0007669"/>
    <property type="project" value="UniProtKB-KW"/>
</dbReference>
<dbReference type="PANTHER" id="PTHR43273:SF8">
    <property type="entry name" value="RADICAL SAM DOMAIN PROTEIN"/>
    <property type="match status" value="1"/>
</dbReference>
<keyword evidence="3" id="KW-0479">Metal-binding</keyword>
<dbReference type="SFLD" id="SFLDS00029">
    <property type="entry name" value="Radical_SAM"/>
    <property type="match status" value="1"/>
</dbReference>
<feature type="coiled-coil region" evidence="6">
    <location>
        <begin position="60"/>
        <end position="87"/>
    </location>
</feature>
<dbReference type="Pfam" id="PF04055">
    <property type="entry name" value="Radical_SAM"/>
    <property type="match status" value="1"/>
</dbReference>
<dbReference type="EMBL" id="CP001936">
    <property type="protein sequence ID" value="ADD03562.1"/>
    <property type="molecule type" value="Genomic_DNA"/>
</dbReference>
<keyword evidence="9" id="KW-1185">Reference proteome</keyword>
<dbReference type="SFLD" id="SFLDG01386">
    <property type="entry name" value="main_SPASM_domain-containing"/>
    <property type="match status" value="1"/>
</dbReference>
<evidence type="ECO:0000256" key="4">
    <source>
        <dbReference type="ARBA" id="ARBA00023004"/>
    </source>
</evidence>
<dbReference type="GO" id="GO:0016491">
    <property type="term" value="F:oxidoreductase activity"/>
    <property type="evidence" value="ECO:0007669"/>
    <property type="project" value="InterPro"/>
</dbReference>
<dbReference type="CDD" id="cd01335">
    <property type="entry name" value="Radical_SAM"/>
    <property type="match status" value="1"/>
</dbReference>
<dbReference type="NCBIfam" id="TIGR04085">
    <property type="entry name" value="rSAM_more_4Fe4S"/>
    <property type="match status" value="1"/>
</dbReference>
<dbReference type="AlphaFoldDB" id="D3T6G8"/>
<keyword evidence="5" id="KW-0411">Iron-sulfur</keyword>
<reference evidence="8" key="1">
    <citation type="submission" date="2010-02" db="EMBL/GenBank/DDBJ databases">
        <title>Complete sequence of Thermoanaerobacter italicus Ab9.</title>
        <authorList>
            <consortium name="US DOE Joint Genome Institute"/>
            <person name="Lucas S."/>
            <person name="Copeland A."/>
            <person name="Lapidus A."/>
            <person name="Cheng J.-F."/>
            <person name="Bruce D."/>
            <person name="Goodwin L."/>
            <person name="Pitluck S."/>
            <person name="Chertkov O."/>
            <person name="Detter J.C."/>
            <person name="Han C."/>
            <person name="Tapia R."/>
            <person name="Land M."/>
            <person name="Hauser L."/>
            <person name="Kyrpides N."/>
            <person name="Mikhailova N."/>
            <person name="Hemme C.L."/>
            <person name="Woyke T."/>
        </authorList>
    </citation>
    <scope>NUCLEOTIDE SEQUENCE [LARGE SCALE GENOMIC DNA]</scope>
    <source>
        <strain evidence="8">Ab9</strain>
    </source>
</reference>
<dbReference type="InterPro" id="IPR023867">
    <property type="entry name" value="Sulphatase_maturase_rSAM"/>
</dbReference>
<dbReference type="PROSITE" id="PS51918">
    <property type="entry name" value="RADICAL_SAM"/>
    <property type="match status" value="1"/>
</dbReference>
<dbReference type="Proteomes" id="UP000001552">
    <property type="component" value="Chromosome"/>
</dbReference>
<dbReference type="KEGG" id="tit:Thit_2365"/>
<feature type="domain" description="Radical SAM core" evidence="7">
    <location>
        <begin position="94"/>
        <end position="331"/>
    </location>
</feature>
<dbReference type="SFLD" id="SFLDG01384">
    <property type="entry name" value="thioether_bond_formation_requi"/>
    <property type="match status" value="1"/>
</dbReference>
<comment type="cofactor">
    <cofactor evidence="1">
        <name>[4Fe-4S] cluster</name>
        <dbReference type="ChEBI" id="CHEBI:49883"/>
    </cofactor>
</comment>
<dbReference type="InterPro" id="IPR023885">
    <property type="entry name" value="4Fe4S-binding_SPASM_dom"/>
</dbReference>
<evidence type="ECO:0000256" key="5">
    <source>
        <dbReference type="ARBA" id="ARBA00023014"/>
    </source>
</evidence>
<dbReference type="PANTHER" id="PTHR43273">
    <property type="entry name" value="ANAEROBIC SULFATASE-MATURATING ENZYME HOMOLOG ASLB-RELATED"/>
    <property type="match status" value="1"/>
</dbReference>
<dbReference type="InterPro" id="IPR013785">
    <property type="entry name" value="Aldolase_TIM"/>
</dbReference>
<dbReference type="eggNOG" id="COG0641">
    <property type="taxonomic scope" value="Bacteria"/>
</dbReference>
<keyword evidence="6" id="KW-0175">Coiled coil</keyword>
<dbReference type="SUPFAM" id="SSF102114">
    <property type="entry name" value="Radical SAM enzymes"/>
    <property type="match status" value="1"/>
</dbReference>
<evidence type="ECO:0000313" key="9">
    <source>
        <dbReference type="Proteomes" id="UP000001552"/>
    </source>
</evidence>
<evidence type="ECO:0000256" key="3">
    <source>
        <dbReference type="ARBA" id="ARBA00022723"/>
    </source>
</evidence>
<keyword evidence="2" id="KW-0949">S-adenosyl-L-methionine</keyword>
<evidence type="ECO:0000256" key="1">
    <source>
        <dbReference type="ARBA" id="ARBA00001966"/>
    </source>
</evidence>
<evidence type="ECO:0000313" key="8">
    <source>
        <dbReference type="EMBL" id="ADD03562.1"/>
    </source>
</evidence>
<proteinExistence type="predicted"/>
<gene>
    <name evidence="8" type="ordered locus">Thit_2365</name>
</gene>
<dbReference type="OrthoDB" id="9808591at2"/>
<accession>D3T6G8</accession>
<protein>
    <submittedName>
        <fullName evidence="8">Radical SAM domain protein</fullName>
    </submittedName>
</protein>
<dbReference type="InterPro" id="IPR007197">
    <property type="entry name" value="rSAM"/>
</dbReference>